<evidence type="ECO:0008006" key="3">
    <source>
        <dbReference type="Google" id="ProtNLM"/>
    </source>
</evidence>
<proteinExistence type="predicted"/>
<reference evidence="1 2" key="1">
    <citation type="submission" date="2016-06" db="EMBL/GenBank/DDBJ databases">
        <authorList>
            <person name="Kjaerup R.B."/>
            <person name="Dalgaard T.S."/>
            <person name="Juul-Madsen H.R."/>
        </authorList>
    </citation>
    <scope>NUCLEOTIDE SEQUENCE [LARGE SCALE GENOMIC DNA]</scope>
    <source>
        <strain evidence="1">3</strain>
    </source>
</reference>
<dbReference type="STRING" id="1860102.ACCAA_660033"/>
<dbReference type="RefSeq" id="WP_186408555.1">
    <property type="nucleotide sequence ID" value="NZ_FLQX01000145.1"/>
</dbReference>
<name>A0A1A8XW78_9PROT</name>
<evidence type="ECO:0000313" key="2">
    <source>
        <dbReference type="Proteomes" id="UP000199169"/>
    </source>
</evidence>
<organism evidence="1 2">
    <name type="scientific">Candidatus Accumulibacter aalborgensis</name>
    <dbReference type="NCBI Taxonomy" id="1860102"/>
    <lineage>
        <taxon>Bacteria</taxon>
        <taxon>Pseudomonadati</taxon>
        <taxon>Pseudomonadota</taxon>
        <taxon>Betaproteobacteria</taxon>
        <taxon>Candidatus Accumulibacter</taxon>
    </lineage>
</organism>
<gene>
    <name evidence="1" type="ORF">ACCAA_660033</name>
</gene>
<accession>A0A1A8XW78</accession>
<dbReference type="AlphaFoldDB" id="A0A1A8XW78"/>
<protein>
    <recommendedName>
        <fullName evidence="3">Molecular chaperone</fullName>
    </recommendedName>
</protein>
<dbReference type="EMBL" id="FLQX01000145">
    <property type="protein sequence ID" value="SBT08971.1"/>
    <property type="molecule type" value="Genomic_DNA"/>
</dbReference>
<dbReference type="Proteomes" id="UP000199169">
    <property type="component" value="Unassembled WGS sequence"/>
</dbReference>
<evidence type="ECO:0000313" key="1">
    <source>
        <dbReference type="EMBL" id="SBT08971.1"/>
    </source>
</evidence>
<keyword evidence="2" id="KW-1185">Reference proteome</keyword>
<sequence length="534" mass="59118">MSAVFARVPATMKISDLQTGFRILSGLSLANSQQAVVEMNQFLDSLLQSPPAADVYLQLLEQTRISLCFIEEDLARRYINKPLPLGASEEAAFQEVVTTWLKAARAYSHCAQLQSADDSAQTERLALILHRCIYYTGMAVIEHHRARRELPGGLWLDLHGFYASAEEWGVATLSVPDSLDPLGRSTHCTAAFVGLLLIELAGPYSLSVRELGLVRRWASHWSPLVSMHTAVPGEPLPTYVVDLMRDTGLCASSACLQPENLRRLDPSRLTMQINEMRRQLQQRISPAQLGLGEDCTAAQCQRLLRRLAGPWSLLRAARRFRRHNASGISKVCSGLAGIHFSVSGKEFNQPESARIYSRQEFDSLFAFRHMADPTRELVVRQAQLGFAVDDWEVLDQCANGFRLSRSNAGRKLAPGQLLSLCPHDGNAHFLAQLVWLRQEQDGGLVAGIAALPGRPQAIAARPMPQTPGHGDPYSRAFLLPAVSAIGVEQTLVIPQGWYYAERLLQIYHDSVAQVKLQRLVAAGPDFERVTFIVV</sequence>